<proteinExistence type="evidence at transcript level"/>
<dbReference type="EMBL" id="BT140578">
    <property type="protein sequence ID" value="AFK40373.1"/>
    <property type="molecule type" value="mRNA"/>
</dbReference>
<organism evidence="1">
    <name type="scientific">Lotus japonicus</name>
    <name type="common">Lotus corniculatus var. japonicus</name>
    <dbReference type="NCBI Taxonomy" id="34305"/>
    <lineage>
        <taxon>Eukaryota</taxon>
        <taxon>Viridiplantae</taxon>
        <taxon>Streptophyta</taxon>
        <taxon>Embryophyta</taxon>
        <taxon>Tracheophyta</taxon>
        <taxon>Spermatophyta</taxon>
        <taxon>Magnoliopsida</taxon>
        <taxon>eudicotyledons</taxon>
        <taxon>Gunneridae</taxon>
        <taxon>Pentapetalae</taxon>
        <taxon>rosids</taxon>
        <taxon>fabids</taxon>
        <taxon>Fabales</taxon>
        <taxon>Fabaceae</taxon>
        <taxon>Papilionoideae</taxon>
        <taxon>50 kb inversion clade</taxon>
        <taxon>NPAAA clade</taxon>
        <taxon>Hologalegina</taxon>
        <taxon>robinioid clade</taxon>
        <taxon>Loteae</taxon>
        <taxon>Lotus</taxon>
    </lineage>
</organism>
<evidence type="ECO:0000313" key="1">
    <source>
        <dbReference type="EMBL" id="AFK40373.1"/>
    </source>
</evidence>
<reference evidence="1" key="1">
    <citation type="submission" date="2012-05" db="EMBL/GenBank/DDBJ databases">
        <authorList>
            <person name="Krishnakumar V."/>
            <person name="Cheung F."/>
            <person name="Xiao Y."/>
            <person name="Chan A."/>
            <person name="Moskal W.A."/>
            <person name="Town C.D."/>
        </authorList>
    </citation>
    <scope>NUCLEOTIDE SEQUENCE</scope>
</reference>
<dbReference type="AlphaFoldDB" id="I3SJD1"/>
<sequence length="48" mass="5696">MIYIQSGFKMWFISSIRNSIPTTNLFYRITLTKIYHDIATFHVLDGQL</sequence>
<protein>
    <submittedName>
        <fullName evidence="1">Uncharacterized protein</fullName>
    </submittedName>
</protein>
<name>I3SJD1_LOTJA</name>
<accession>I3SJD1</accession>